<proteinExistence type="predicted"/>
<feature type="transmembrane region" description="Helical" evidence="1">
    <location>
        <begin position="20"/>
        <end position="42"/>
    </location>
</feature>
<dbReference type="Proteomes" id="UP001589943">
    <property type="component" value="Unassembled WGS sequence"/>
</dbReference>
<evidence type="ECO:0000313" key="2">
    <source>
        <dbReference type="EMBL" id="MFC0589399.1"/>
    </source>
</evidence>
<sequence>MVLSSRRHRLHLFASRVHKWLALFIGAQLLIWFASGALMSFLPIDKVRGEHLVSREADPPIPSGLHLISPDKVLAQAGAPVVAVTWRVLDNNPVAEVTTTRGIRLYDATDGKPLPPIDAATATRIAESAWKSAQKPGSAASRVTEESPEYRAALPAWRVAFADPDRTSVFVAADTGRITAVRTETWRLYDFFWSLHIMDWKNHENFNTPWMLAFAIGGLLFGLAGTVLLFMRWPIRRKRAAKVLGPIKL</sequence>
<feature type="transmembrane region" description="Helical" evidence="1">
    <location>
        <begin position="210"/>
        <end position="231"/>
    </location>
</feature>
<accession>A0ABV6PHT4</accession>
<keyword evidence="1" id="KW-0472">Membrane</keyword>
<dbReference type="RefSeq" id="WP_379480947.1">
    <property type="nucleotide sequence ID" value="NZ_JBHLTL010000004.1"/>
</dbReference>
<dbReference type="InterPro" id="IPR005625">
    <property type="entry name" value="PepSY-ass_TM"/>
</dbReference>
<dbReference type="PANTHER" id="PTHR34219:SF6">
    <property type="entry name" value="BLR3280 PROTEIN"/>
    <property type="match status" value="1"/>
</dbReference>
<keyword evidence="3" id="KW-1185">Reference proteome</keyword>
<gene>
    <name evidence="2" type="ORF">ACFFF7_08250</name>
</gene>
<keyword evidence="1" id="KW-1133">Transmembrane helix</keyword>
<evidence type="ECO:0000313" key="3">
    <source>
        <dbReference type="Proteomes" id="UP001589943"/>
    </source>
</evidence>
<dbReference type="Pfam" id="PF03929">
    <property type="entry name" value="PepSY_TM"/>
    <property type="match status" value="1"/>
</dbReference>
<name>A0ABV6PHT4_9SPHN</name>
<keyword evidence="1" id="KW-0812">Transmembrane</keyword>
<dbReference type="EMBL" id="JBHLTL010000004">
    <property type="protein sequence ID" value="MFC0589399.1"/>
    <property type="molecule type" value="Genomic_DNA"/>
</dbReference>
<comment type="caution">
    <text evidence="2">The sequence shown here is derived from an EMBL/GenBank/DDBJ whole genome shotgun (WGS) entry which is preliminary data.</text>
</comment>
<protein>
    <submittedName>
        <fullName evidence="2">PepSY domain-containing protein</fullName>
    </submittedName>
</protein>
<organism evidence="2 3">
    <name type="scientific">Novosphingobium aquiterrae</name>
    <dbReference type="NCBI Taxonomy" id="624388"/>
    <lineage>
        <taxon>Bacteria</taxon>
        <taxon>Pseudomonadati</taxon>
        <taxon>Pseudomonadota</taxon>
        <taxon>Alphaproteobacteria</taxon>
        <taxon>Sphingomonadales</taxon>
        <taxon>Sphingomonadaceae</taxon>
        <taxon>Novosphingobium</taxon>
    </lineage>
</organism>
<reference evidence="2 3" key="1">
    <citation type="submission" date="2024-09" db="EMBL/GenBank/DDBJ databases">
        <authorList>
            <person name="Sun Q."/>
            <person name="Mori K."/>
        </authorList>
    </citation>
    <scope>NUCLEOTIDE SEQUENCE [LARGE SCALE GENOMIC DNA]</scope>
    <source>
        <strain evidence="2 3">NCAIM B.02537</strain>
    </source>
</reference>
<dbReference type="PANTHER" id="PTHR34219">
    <property type="entry name" value="IRON-REGULATED INNER MEMBRANE PROTEIN-RELATED"/>
    <property type="match status" value="1"/>
</dbReference>
<evidence type="ECO:0000256" key="1">
    <source>
        <dbReference type="SAM" id="Phobius"/>
    </source>
</evidence>